<dbReference type="GO" id="GO:0043190">
    <property type="term" value="C:ATP-binding cassette (ABC) transporter complex"/>
    <property type="evidence" value="ECO:0007669"/>
    <property type="project" value="TreeGrafter"/>
</dbReference>
<evidence type="ECO:0000256" key="5">
    <source>
        <dbReference type="ARBA" id="ARBA00023136"/>
    </source>
</evidence>
<evidence type="ECO:0000256" key="1">
    <source>
        <dbReference type="ARBA" id="ARBA00004651"/>
    </source>
</evidence>
<feature type="transmembrane region" description="Helical" evidence="6">
    <location>
        <begin position="397"/>
        <end position="417"/>
    </location>
</feature>
<keyword evidence="5 6" id="KW-0472">Membrane</keyword>
<dbReference type="EMBL" id="LT906449">
    <property type="protein sequence ID" value="SNV16019.1"/>
    <property type="molecule type" value="Genomic_DNA"/>
</dbReference>
<feature type="transmembrane region" description="Helical" evidence="6">
    <location>
        <begin position="424"/>
        <end position="443"/>
    </location>
</feature>
<dbReference type="InterPro" id="IPR005495">
    <property type="entry name" value="LptG/LptF_permease"/>
</dbReference>
<dbReference type="Pfam" id="PF03739">
    <property type="entry name" value="LptF_LptG"/>
    <property type="match status" value="1"/>
</dbReference>
<reference evidence="7 8" key="1">
    <citation type="submission" date="2017-06" db="EMBL/GenBank/DDBJ databases">
        <authorList>
            <consortium name="Pathogen Informatics"/>
        </authorList>
    </citation>
    <scope>NUCLEOTIDE SEQUENCE [LARGE SCALE GENOMIC DNA]</scope>
    <source>
        <strain evidence="7 8">NCTC12947</strain>
    </source>
</reference>
<evidence type="ECO:0000256" key="4">
    <source>
        <dbReference type="ARBA" id="ARBA00022989"/>
    </source>
</evidence>
<evidence type="ECO:0000256" key="3">
    <source>
        <dbReference type="ARBA" id="ARBA00022692"/>
    </source>
</evidence>
<organism evidence="7 8">
    <name type="scientific">Capnocytophaga haemolytica</name>
    <dbReference type="NCBI Taxonomy" id="45243"/>
    <lineage>
        <taxon>Bacteria</taxon>
        <taxon>Pseudomonadati</taxon>
        <taxon>Bacteroidota</taxon>
        <taxon>Flavobacteriia</taxon>
        <taxon>Flavobacteriales</taxon>
        <taxon>Flavobacteriaceae</taxon>
        <taxon>Capnocytophaga</taxon>
    </lineage>
</organism>
<dbReference type="Proteomes" id="UP000215539">
    <property type="component" value="Chromosome 1"/>
</dbReference>
<feature type="transmembrane region" description="Helical" evidence="6">
    <location>
        <begin position="72"/>
        <end position="97"/>
    </location>
</feature>
<dbReference type="GO" id="GO:0015920">
    <property type="term" value="P:lipopolysaccharide transport"/>
    <property type="evidence" value="ECO:0007669"/>
    <property type="project" value="TreeGrafter"/>
</dbReference>
<gene>
    <name evidence="7" type="ORF">SAMEA44541418_02218</name>
</gene>
<dbReference type="PANTHER" id="PTHR33529">
    <property type="entry name" value="SLR0882 PROTEIN-RELATED"/>
    <property type="match status" value="1"/>
</dbReference>
<keyword evidence="3 6" id="KW-0812">Transmembrane</keyword>
<feature type="transmembrane region" description="Helical" evidence="6">
    <location>
        <begin position="455"/>
        <end position="474"/>
    </location>
</feature>
<evidence type="ECO:0000313" key="7">
    <source>
        <dbReference type="EMBL" id="SNV16019.1"/>
    </source>
</evidence>
<evidence type="ECO:0000313" key="8">
    <source>
        <dbReference type="Proteomes" id="UP000215539"/>
    </source>
</evidence>
<evidence type="ECO:0000256" key="2">
    <source>
        <dbReference type="ARBA" id="ARBA00022475"/>
    </source>
</evidence>
<feature type="transmembrane region" description="Helical" evidence="6">
    <location>
        <begin position="28"/>
        <end position="52"/>
    </location>
</feature>
<comment type="subcellular location">
    <subcellularLocation>
        <location evidence="1">Cell membrane</location>
        <topology evidence="1">Multi-pass membrane protein</topology>
    </subcellularLocation>
</comment>
<keyword evidence="2" id="KW-1003">Cell membrane</keyword>
<keyword evidence="4 6" id="KW-1133">Transmembrane helix</keyword>
<accession>A0AAX2H1S8</accession>
<dbReference type="PANTHER" id="PTHR33529:SF6">
    <property type="entry name" value="YJGP_YJGQ FAMILY PERMEASE"/>
    <property type="match status" value="1"/>
</dbReference>
<protein>
    <submittedName>
        <fullName evidence="7">Lipopolysaccharide ABC transporter permease LptF</fullName>
    </submittedName>
</protein>
<feature type="transmembrane region" description="Helical" evidence="6">
    <location>
        <begin position="118"/>
        <end position="142"/>
    </location>
</feature>
<sequence>MRFFFALKSTNYLLPDMRILDRYVLSQFLRNFVATLSVLILIFVFHTIWTYIDELAGRGLELWIIGKFLLFFIPQLIPIIMPLAVVVSSIMTFGAFAENYEFAAMKASGISLLRVMRPLIILMTLLCIGTFFLANNLIPVAYREVRALRENIAKVKPAMAIPEGIFSKVGDDISIKVGKKHGDNDQYLENVLIHKKAPDLVNRTVINAKHGELRSSKNNNGFLQLILRDGSYYEDIKTNSYEREQKVPFAKVHFDKYIINMDLSHLNDVDFNEKSGVTTYRMMNVGQLSYAIDSLKSDFKQSVMDYGDNMFRRMPVFTERNDPSLSQTPEKKKTPPKEIKSVRELIHIVKPERRGILLDMAMSNNQSRFESVDFRQTDVEFRYKQMNLHIINLSDKFALAVACFVLFFVAAPLGAVIRKGGIGLPLVFAMILFLTYYFLGLFVKNIAENNTINPALAPWIPALLLLPLGIYLTYMVTTDKAVFQFEWAHKLGVFLKPYFRWVGVLRNFIKKIFRWLFAPLRSLKGLFKKKRA</sequence>
<name>A0AAX2H1S8_9FLAO</name>
<proteinExistence type="predicted"/>
<dbReference type="AlphaFoldDB" id="A0AAX2H1S8"/>
<evidence type="ECO:0000256" key="6">
    <source>
        <dbReference type="SAM" id="Phobius"/>
    </source>
</evidence>